<feature type="domain" description="GIY-YIG" evidence="9">
    <location>
        <begin position="36"/>
        <end position="118"/>
    </location>
</feature>
<comment type="subcellular location">
    <subcellularLocation>
        <location evidence="8">Nucleus</location>
    </subcellularLocation>
</comment>
<dbReference type="PANTHER" id="PTHR20208">
    <property type="entry name" value="STRUCTURE-SPECIFIC ENDONUCLEASE SUBUNIT SLX1"/>
    <property type="match status" value="1"/>
</dbReference>
<comment type="caution">
    <text evidence="8">Lacks conserved residue(s) required for the propagation of feature annotation.</text>
</comment>
<dbReference type="GO" id="GO:0033557">
    <property type="term" value="C:Slx1-Slx4 complex"/>
    <property type="evidence" value="ECO:0007669"/>
    <property type="project" value="UniProtKB-UniRule"/>
</dbReference>
<dbReference type="GO" id="GO:0000724">
    <property type="term" value="P:double-strand break repair via homologous recombination"/>
    <property type="evidence" value="ECO:0007669"/>
    <property type="project" value="TreeGrafter"/>
</dbReference>
<dbReference type="InterPro" id="IPR027520">
    <property type="entry name" value="Slx1"/>
</dbReference>
<dbReference type="Pfam" id="PF01541">
    <property type="entry name" value="GIY-YIG"/>
    <property type="match status" value="1"/>
</dbReference>
<comment type="function">
    <text evidence="8">Catalytic subunit of a heterodimeric structure-specific endonuclease that resolves DNA secondary structures generated during DNA repair and recombination. Has endonuclease activity towards branched DNA substrates, introducing single-strand cuts in duplex DNA close to junctions with ss-DNA.</text>
</comment>
<dbReference type="OrthoDB" id="24645at2759"/>
<keyword evidence="2 8" id="KW-0255">Endonuclease</keyword>
<protein>
    <recommendedName>
        <fullName evidence="8">Structure-specific endonuclease subunit SLX1 homolog</fullName>
        <ecNumber evidence="8">3.1.-.-</ecNumber>
    </recommendedName>
</protein>
<keyword evidence="4 8" id="KW-0378">Hydrolase</keyword>
<keyword evidence="7 8" id="KW-0539">Nucleus</keyword>
<dbReference type="InterPro" id="IPR000305">
    <property type="entry name" value="GIY-YIG_endonuc"/>
</dbReference>
<evidence type="ECO:0000256" key="7">
    <source>
        <dbReference type="ARBA" id="ARBA00023242"/>
    </source>
</evidence>
<dbReference type="GO" id="GO:0008821">
    <property type="term" value="F:crossover junction DNA endonuclease activity"/>
    <property type="evidence" value="ECO:0007669"/>
    <property type="project" value="TreeGrafter"/>
</dbReference>
<dbReference type="InterPro" id="IPR050381">
    <property type="entry name" value="SLX1_endonuclease"/>
</dbReference>
<name>A0A835LJ03_9MAGN</name>
<dbReference type="EMBL" id="JADFTS010000008">
    <property type="protein sequence ID" value="KAF9594232.1"/>
    <property type="molecule type" value="Genomic_DNA"/>
</dbReference>
<dbReference type="HAMAP" id="MF_03100">
    <property type="entry name" value="Endonuc_su_Slx1"/>
    <property type="match status" value="1"/>
</dbReference>
<evidence type="ECO:0000256" key="8">
    <source>
        <dbReference type="HAMAP-Rule" id="MF_03100"/>
    </source>
</evidence>
<evidence type="ECO:0000313" key="11">
    <source>
        <dbReference type="Proteomes" id="UP000631114"/>
    </source>
</evidence>
<dbReference type="PROSITE" id="PS50164">
    <property type="entry name" value="GIY_YIG"/>
    <property type="match status" value="1"/>
</dbReference>
<dbReference type="AlphaFoldDB" id="A0A835LJ03"/>
<dbReference type="FunFam" id="3.40.1440.10:FF:000005">
    <property type="entry name" value="Structure-specific endonuclease subunit SLX1 homolog"/>
    <property type="match status" value="1"/>
</dbReference>
<proteinExistence type="inferred from homology"/>
<gene>
    <name evidence="10" type="ORF">IFM89_028889</name>
</gene>
<dbReference type="Proteomes" id="UP000631114">
    <property type="component" value="Unassembled WGS sequence"/>
</dbReference>
<comment type="caution">
    <text evidence="10">The sequence shown here is derived from an EMBL/GenBank/DDBJ whole genome shotgun (WGS) entry which is preliminary data.</text>
</comment>
<evidence type="ECO:0000313" key="10">
    <source>
        <dbReference type="EMBL" id="KAF9594232.1"/>
    </source>
</evidence>
<accession>A0A835LJ03</accession>
<keyword evidence="1 8" id="KW-0540">Nuclease</keyword>
<dbReference type="CDD" id="cd10455">
    <property type="entry name" value="GIY-YIG_SLX1"/>
    <property type="match status" value="1"/>
</dbReference>
<comment type="cofactor">
    <cofactor evidence="8">
        <name>a divalent metal cation</name>
        <dbReference type="ChEBI" id="CHEBI:60240"/>
    </cofactor>
</comment>
<keyword evidence="5 8" id="KW-0233">DNA recombination</keyword>
<keyword evidence="11" id="KW-1185">Reference proteome</keyword>
<evidence type="ECO:0000256" key="3">
    <source>
        <dbReference type="ARBA" id="ARBA00022763"/>
    </source>
</evidence>
<evidence type="ECO:0000256" key="4">
    <source>
        <dbReference type="ARBA" id="ARBA00022801"/>
    </source>
</evidence>
<dbReference type="Gene3D" id="3.40.1440.10">
    <property type="entry name" value="GIY-YIG endonuclease"/>
    <property type="match status" value="1"/>
</dbReference>
<keyword evidence="3 8" id="KW-0227">DNA damage</keyword>
<dbReference type="InterPro" id="IPR035901">
    <property type="entry name" value="GIY-YIG_endonuc_sf"/>
</dbReference>
<comment type="subunit">
    <text evidence="8">Forms a heterodimer with a member of the SLX4 family.</text>
</comment>
<dbReference type="GO" id="GO:0017108">
    <property type="term" value="F:5'-flap endonuclease activity"/>
    <property type="evidence" value="ECO:0007669"/>
    <property type="project" value="InterPro"/>
</dbReference>
<evidence type="ECO:0000256" key="5">
    <source>
        <dbReference type="ARBA" id="ARBA00023172"/>
    </source>
</evidence>
<evidence type="ECO:0000256" key="1">
    <source>
        <dbReference type="ARBA" id="ARBA00022722"/>
    </source>
</evidence>
<evidence type="ECO:0000256" key="2">
    <source>
        <dbReference type="ARBA" id="ARBA00022759"/>
    </source>
</evidence>
<reference evidence="10 11" key="1">
    <citation type="submission" date="2020-10" db="EMBL/GenBank/DDBJ databases">
        <title>The Coptis chinensis genome and diversification of protoberbering-type alkaloids.</title>
        <authorList>
            <person name="Wang B."/>
            <person name="Shu S."/>
            <person name="Song C."/>
            <person name="Liu Y."/>
        </authorList>
    </citation>
    <scope>NUCLEOTIDE SEQUENCE [LARGE SCALE GENOMIC DNA]</scope>
    <source>
        <strain evidence="10">HL-2020</strain>
        <tissue evidence="10">Leaf</tissue>
    </source>
</reference>
<sequence length="509" mass="57885">MKKEGRRAKFKTFISDFYQNEEDCVREQVGEEKKGGFFACYLLCSLCPRFKDHTYIGFTINPCRRIRQHNGEITSGASSTQLKRPWEMILCIYGFPTNVSALKFEWAWQHPTGSLVVKKPTSSLESLPGIGDNIKLAYKMLNLPPWQSMNLTVNFLSTKYINDAVGCPSLPKQVKVQICPMDELPCYTGGRIFNEMDEMDDLDDEDDEEEGEEENGANKTHFEGLVNISSQHCKYINTLGLTEMRSNEHWQARMQQLVTPLYPNEHQPSFASGFSPPKFSYIKPNDKTHFRGLVNISSRQCKDINTLGLTEMCRNEHWQAWKKQLLTPLSVNEHQPSSTNGPLSPKFRCTQPNDLSISTEDHFRVQFPHIDSPVTVNTLFPSNSSLVETVDTSEGKDRGGLLSPEFGYMQTDDQSTQREEDCRQQFSLVDTPVKTVQKSCYLDVLSPDQYPVTSAKSPLAPPKVEVIDIITPPSSDRVISCFRTKKRLNNWVSQGIIDLTKSPNKFLHL</sequence>
<evidence type="ECO:0000256" key="6">
    <source>
        <dbReference type="ARBA" id="ARBA00023204"/>
    </source>
</evidence>
<dbReference type="EC" id="3.1.-.-" evidence="8"/>
<dbReference type="PANTHER" id="PTHR20208:SF10">
    <property type="entry name" value="STRUCTURE-SPECIFIC ENDONUCLEASE SUBUNIT SLX1"/>
    <property type="match status" value="1"/>
</dbReference>
<evidence type="ECO:0000259" key="9">
    <source>
        <dbReference type="PROSITE" id="PS50164"/>
    </source>
</evidence>
<keyword evidence="6 8" id="KW-0234">DNA repair</keyword>
<comment type="similarity">
    <text evidence="8">Belongs to the SLX1 family.</text>
</comment>
<organism evidence="10 11">
    <name type="scientific">Coptis chinensis</name>
    <dbReference type="NCBI Taxonomy" id="261450"/>
    <lineage>
        <taxon>Eukaryota</taxon>
        <taxon>Viridiplantae</taxon>
        <taxon>Streptophyta</taxon>
        <taxon>Embryophyta</taxon>
        <taxon>Tracheophyta</taxon>
        <taxon>Spermatophyta</taxon>
        <taxon>Magnoliopsida</taxon>
        <taxon>Ranunculales</taxon>
        <taxon>Ranunculaceae</taxon>
        <taxon>Coptidoideae</taxon>
        <taxon>Coptis</taxon>
    </lineage>
</organism>